<keyword evidence="1" id="KW-0472">Membrane</keyword>
<dbReference type="Proteomes" id="UP000078559">
    <property type="component" value="Chromosome 6"/>
</dbReference>
<feature type="transmembrane region" description="Helical" evidence="1">
    <location>
        <begin position="62"/>
        <end position="83"/>
    </location>
</feature>
<feature type="transmembrane region" description="Helical" evidence="1">
    <location>
        <begin position="250"/>
        <end position="273"/>
    </location>
</feature>
<dbReference type="EMBL" id="CM003103">
    <property type="protein sequence ID" value="KUI70799.1"/>
    <property type="molecule type" value="Genomic_DNA"/>
</dbReference>
<name>A0A194W2W3_CYTMA</name>
<keyword evidence="1" id="KW-1133">Transmembrane helix</keyword>
<organism evidence="2 3">
    <name type="scientific">Cytospora mali</name>
    <name type="common">Apple Valsa canker fungus</name>
    <name type="synonym">Valsa mali</name>
    <dbReference type="NCBI Taxonomy" id="578113"/>
    <lineage>
        <taxon>Eukaryota</taxon>
        <taxon>Fungi</taxon>
        <taxon>Dikarya</taxon>
        <taxon>Ascomycota</taxon>
        <taxon>Pezizomycotina</taxon>
        <taxon>Sordariomycetes</taxon>
        <taxon>Sordariomycetidae</taxon>
        <taxon>Diaporthales</taxon>
        <taxon>Cytosporaceae</taxon>
        <taxon>Cytospora</taxon>
    </lineage>
</organism>
<feature type="transmembrane region" description="Helical" evidence="1">
    <location>
        <begin position="95"/>
        <end position="114"/>
    </location>
</feature>
<feature type="transmembrane region" description="Helical" evidence="1">
    <location>
        <begin position="213"/>
        <end position="230"/>
    </location>
</feature>
<evidence type="ECO:0000313" key="2">
    <source>
        <dbReference type="EMBL" id="KUI70799.1"/>
    </source>
</evidence>
<keyword evidence="1" id="KW-0812">Transmembrane</keyword>
<dbReference type="Pfam" id="PF11309">
    <property type="entry name" value="DUF3112"/>
    <property type="match status" value="1"/>
</dbReference>
<feature type="transmembrane region" description="Helical" evidence="1">
    <location>
        <begin position="32"/>
        <end position="50"/>
    </location>
</feature>
<dbReference type="InterPro" id="IPR021460">
    <property type="entry name" value="DUF3112"/>
</dbReference>
<dbReference type="PANTHER" id="PTHR35184">
    <property type="entry name" value="YALI0C10208P"/>
    <property type="match status" value="1"/>
</dbReference>
<evidence type="ECO:0000256" key="1">
    <source>
        <dbReference type="SAM" id="Phobius"/>
    </source>
</evidence>
<accession>A0A194W2W3</accession>
<feature type="transmembrane region" description="Helical" evidence="1">
    <location>
        <begin position="179"/>
        <end position="201"/>
    </location>
</feature>
<dbReference type="OrthoDB" id="3357002at2759"/>
<gene>
    <name evidence="2" type="ORF">VM1G_11657</name>
</gene>
<keyword evidence="3" id="KW-1185">Reference proteome</keyword>
<dbReference type="PANTHER" id="PTHR35184:SF1">
    <property type="entry name" value="INTEGRAL MEMBRANE PROTEIN"/>
    <property type="match status" value="1"/>
</dbReference>
<dbReference type="AlphaFoldDB" id="A0A194W2W3"/>
<protein>
    <submittedName>
        <fullName evidence="2">Uncharacterized protein</fullName>
    </submittedName>
</protein>
<feature type="transmembrane region" description="Helical" evidence="1">
    <location>
        <begin position="134"/>
        <end position="159"/>
    </location>
</feature>
<reference evidence="2" key="1">
    <citation type="submission" date="2014-12" db="EMBL/GenBank/DDBJ databases">
        <title>Genome Sequence of Valsa Canker Pathogens Uncovers a Specific Adaption of Colonization on Woody Bark.</title>
        <authorList>
            <person name="Yin Z."/>
            <person name="Liu H."/>
            <person name="Gao X."/>
            <person name="Li Z."/>
            <person name="Song N."/>
            <person name="Ke X."/>
            <person name="Dai Q."/>
            <person name="Wu Y."/>
            <person name="Sun Y."/>
            <person name="Xu J.-R."/>
            <person name="Kang Z.K."/>
            <person name="Wang L."/>
            <person name="Huang L."/>
        </authorList>
    </citation>
    <scope>NUCLEOTIDE SEQUENCE [LARGE SCALE GENOMIC DNA]</scope>
    <source>
        <strain evidence="2">03-8</strain>
    </source>
</reference>
<sequence>MSLALFIGGPPYPLDTAQIGGLPSVSVDIPPLAVFLALYATSAIISIILFEHQRRRHLSCTVPVILFLFSGERVLTCVLRIFWAFKLTNVRVAVASQVSLQAGVLLLFLLNLILAERFWLDRKLRARTHVRLRFALVTLSTLTISALIMEIASIIVSVYTLDQKTISTCRNVQRAGATYFLILATTPLAMLALAFLTSPASSTKRQGTFSGELFRLSVTIVSSVLCIMNAGFKTGVVWTPPRSLFDPAWYHSRACLYLFGFTMEVCVLILLYATRADLKFPQTTDQGNMNIEHDITALDNSEITAPHSN</sequence>
<proteinExistence type="predicted"/>
<evidence type="ECO:0000313" key="3">
    <source>
        <dbReference type="Proteomes" id="UP000078559"/>
    </source>
</evidence>